<dbReference type="Proteomes" id="UP000298663">
    <property type="component" value="Chromosome X"/>
</dbReference>
<dbReference type="EMBL" id="AZBU02000001">
    <property type="protein sequence ID" value="TMS32693.1"/>
    <property type="molecule type" value="Genomic_DNA"/>
</dbReference>
<protein>
    <submittedName>
        <fullName evidence="2">Uncharacterized protein</fullName>
    </submittedName>
</protein>
<reference evidence="2 3" key="2">
    <citation type="journal article" date="2019" name="G3 (Bethesda)">
        <title>Hybrid Assembly of the Genome of the Entomopathogenic Nematode Steinernema carpocapsae Identifies the X-Chromosome.</title>
        <authorList>
            <person name="Serra L."/>
            <person name="Macchietto M."/>
            <person name="Macias-Munoz A."/>
            <person name="McGill C.J."/>
            <person name="Rodriguez I.M."/>
            <person name="Rodriguez B."/>
            <person name="Murad R."/>
            <person name="Mortazavi A."/>
        </authorList>
    </citation>
    <scope>NUCLEOTIDE SEQUENCE [LARGE SCALE GENOMIC DNA]</scope>
    <source>
        <strain evidence="2 3">ALL</strain>
    </source>
</reference>
<feature type="compositionally biased region" description="Basic residues" evidence="1">
    <location>
        <begin position="433"/>
        <end position="444"/>
    </location>
</feature>
<keyword evidence="3" id="KW-1185">Reference proteome</keyword>
<evidence type="ECO:0000313" key="3">
    <source>
        <dbReference type="Proteomes" id="UP000298663"/>
    </source>
</evidence>
<feature type="compositionally biased region" description="Acidic residues" evidence="1">
    <location>
        <begin position="232"/>
        <end position="243"/>
    </location>
</feature>
<gene>
    <name evidence="2" type="ORF">L596_000501</name>
</gene>
<dbReference type="EMBL" id="CM016762">
    <property type="protein sequence ID" value="TMS32693.1"/>
    <property type="molecule type" value="Genomic_DNA"/>
</dbReference>
<feature type="region of interest" description="Disordered" evidence="1">
    <location>
        <begin position="416"/>
        <end position="444"/>
    </location>
</feature>
<name>A0A4V6I748_STECR</name>
<evidence type="ECO:0000256" key="1">
    <source>
        <dbReference type="SAM" id="MobiDB-lite"/>
    </source>
</evidence>
<organism evidence="2 3">
    <name type="scientific">Steinernema carpocapsae</name>
    <name type="common">Entomopathogenic nematode</name>
    <dbReference type="NCBI Taxonomy" id="34508"/>
    <lineage>
        <taxon>Eukaryota</taxon>
        <taxon>Metazoa</taxon>
        <taxon>Ecdysozoa</taxon>
        <taxon>Nematoda</taxon>
        <taxon>Chromadorea</taxon>
        <taxon>Rhabditida</taxon>
        <taxon>Tylenchina</taxon>
        <taxon>Panagrolaimomorpha</taxon>
        <taxon>Strongyloidoidea</taxon>
        <taxon>Steinernematidae</taxon>
        <taxon>Steinernema</taxon>
    </lineage>
</organism>
<dbReference type="AlphaFoldDB" id="A0A4V6I748"/>
<reference evidence="2 3" key="1">
    <citation type="journal article" date="2015" name="Genome Biol.">
        <title>Comparative genomics of Steinernema reveals deeply conserved gene regulatory networks.</title>
        <authorList>
            <person name="Dillman A.R."/>
            <person name="Macchietto M."/>
            <person name="Porter C.F."/>
            <person name="Rogers A."/>
            <person name="Williams B."/>
            <person name="Antoshechkin I."/>
            <person name="Lee M.M."/>
            <person name="Goodwin Z."/>
            <person name="Lu X."/>
            <person name="Lewis E.E."/>
            <person name="Goodrich-Blair H."/>
            <person name="Stock S.P."/>
            <person name="Adams B.J."/>
            <person name="Sternberg P.W."/>
            <person name="Mortazavi A."/>
        </authorList>
    </citation>
    <scope>NUCLEOTIDE SEQUENCE [LARGE SCALE GENOMIC DNA]</scope>
    <source>
        <strain evidence="2 3">ALL</strain>
    </source>
</reference>
<feature type="region of interest" description="Disordered" evidence="1">
    <location>
        <begin position="201"/>
        <end position="282"/>
    </location>
</feature>
<feature type="region of interest" description="Disordered" evidence="1">
    <location>
        <begin position="34"/>
        <end position="129"/>
    </location>
</feature>
<comment type="caution">
    <text evidence="2">The sequence shown here is derived from an EMBL/GenBank/DDBJ whole genome shotgun (WGS) entry which is preliminary data.</text>
</comment>
<proteinExistence type="predicted"/>
<sequence>MSAICDGAKKRKCLGAEVCRKQAFVKRPLDKTVGWFGSRNERPDRGSSAAKPNLQNDVFAGRPEIFRQRIGRGLESSDNETPEGEGAEQDGGGFNINDMLDQIAGRGKTPSPSKSQIPQGYVPQHHGRFIGDNFHHQQEEVRVAMGPEIRHFTDFTNICPPALVRRVSNEYQPDYQPDHQHISHCLGPPTNDLIADRNSCGSAAKPNLQNDVVAGRSEIPRQRIGRGRLESSDNETPEGEGAEQDGGGFNINDMLDQIAGRGKTPSPSKSEIPQGYVPQHHGMFIGDNFHQQQEEVRVAVGPEIRHFTDFTSICPPALVRRVSNEYQPDHQHISPIKRGLENNSPQKFIKPPEKNAGLLPTPTFNGPAIPIGSPNPLQRGFHITRRVLMPYPPRGFRGGQITPGSNVLHRLNSNSVHIRGQQQRGGRVWARGNRGRGRRPGGSR</sequence>
<accession>A0A4V6I748</accession>
<feature type="compositionally biased region" description="Acidic residues" evidence="1">
    <location>
        <begin position="77"/>
        <end position="88"/>
    </location>
</feature>
<evidence type="ECO:0000313" key="2">
    <source>
        <dbReference type="EMBL" id="TMS32693.1"/>
    </source>
</evidence>